<dbReference type="PROSITE" id="PS00280">
    <property type="entry name" value="BPTI_KUNITZ_1"/>
    <property type="match status" value="1"/>
</dbReference>
<dbReference type="Proteomes" id="UP000007646">
    <property type="component" value="Unassembled WGS sequence"/>
</dbReference>
<dbReference type="Ensembl" id="ENSLAFT00000003159.2">
    <property type="protein sequence ID" value="ENSLAFP00000002623.2"/>
    <property type="gene ID" value="ENSLAFG00000003160.2"/>
</dbReference>
<evidence type="ECO:0000313" key="4">
    <source>
        <dbReference type="Proteomes" id="UP000007646"/>
    </source>
</evidence>
<evidence type="ECO:0000259" key="2">
    <source>
        <dbReference type="PROSITE" id="PS50279"/>
    </source>
</evidence>
<dbReference type="PANTHER" id="PTHR10083:SF374">
    <property type="entry name" value="BPTI_KUNITZ INHIBITOR DOMAIN-CONTAINING PROTEIN"/>
    <property type="match status" value="1"/>
</dbReference>
<organism evidence="3 4">
    <name type="scientific">Loxodonta africana</name>
    <name type="common">African elephant</name>
    <dbReference type="NCBI Taxonomy" id="9785"/>
    <lineage>
        <taxon>Eukaryota</taxon>
        <taxon>Metazoa</taxon>
        <taxon>Chordata</taxon>
        <taxon>Craniata</taxon>
        <taxon>Vertebrata</taxon>
        <taxon>Euteleostomi</taxon>
        <taxon>Mammalia</taxon>
        <taxon>Eutheria</taxon>
        <taxon>Afrotheria</taxon>
        <taxon>Proboscidea</taxon>
        <taxon>Elephantidae</taxon>
        <taxon>Loxodonta</taxon>
    </lineage>
</organism>
<reference evidence="3 4" key="1">
    <citation type="submission" date="2009-06" db="EMBL/GenBank/DDBJ databases">
        <title>The Genome Sequence of Loxodonta africana (African elephant).</title>
        <authorList>
            <person name="Di Palma F."/>
            <person name="Heiman D."/>
            <person name="Young S."/>
            <person name="Johnson J."/>
            <person name="Lander E.S."/>
            <person name="Lindblad-Toh K."/>
        </authorList>
    </citation>
    <scope>NUCLEOTIDE SEQUENCE [LARGE SCALE GENOMIC DNA]</scope>
    <source>
        <strain evidence="3 4">Isolate ISIS603380</strain>
    </source>
</reference>
<protein>
    <recommendedName>
        <fullName evidence="2">BPTI/Kunitz inhibitor domain-containing protein</fullName>
    </recommendedName>
</protein>
<sequence>YCNYPPVMGTCKLTLTRYYYNTLTFMCEPFVFSGCAGNRNNFKHKFVCE</sequence>
<proteinExistence type="predicted"/>
<dbReference type="PROSITE" id="PS50279">
    <property type="entry name" value="BPTI_KUNITZ_2"/>
    <property type="match status" value="1"/>
</dbReference>
<dbReference type="HOGENOM" id="CLU_164133_4_3_1"/>
<dbReference type="GeneTree" id="ENSGT00440000034744"/>
<name>G3SRT4_LOXAF</name>
<dbReference type="InParanoid" id="G3SRT4"/>
<evidence type="ECO:0000313" key="3">
    <source>
        <dbReference type="Ensembl" id="ENSLAFP00000002623.2"/>
    </source>
</evidence>
<dbReference type="Pfam" id="PF00014">
    <property type="entry name" value="Kunitz_BPTI"/>
    <property type="match status" value="1"/>
</dbReference>
<dbReference type="SUPFAM" id="SSF57362">
    <property type="entry name" value="BPTI-like"/>
    <property type="match status" value="1"/>
</dbReference>
<dbReference type="AlphaFoldDB" id="G3SRT4"/>
<keyword evidence="1" id="KW-1015">Disulfide bond</keyword>
<dbReference type="GO" id="GO:0005615">
    <property type="term" value="C:extracellular space"/>
    <property type="evidence" value="ECO:0007669"/>
    <property type="project" value="TreeGrafter"/>
</dbReference>
<evidence type="ECO:0000256" key="1">
    <source>
        <dbReference type="ARBA" id="ARBA00023157"/>
    </source>
</evidence>
<dbReference type="InterPro" id="IPR050098">
    <property type="entry name" value="TFPI/VKTCI-like"/>
</dbReference>
<keyword evidence="4" id="KW-1185">Reference proteome</keyword>
<dbReference type="InterPro" id="IPR002223">
    <property type="entry name" value="Kunitz_BPTI"/>
</dbReference>
<dbReference type="InterPro" id="IPR020901">
    <property type="entry name" value="Prtase_inh_Kunz-CS"/>
</dbReference>
<feature type="domain" description="BPTI/Kunitz inhibitor" evidence="2">
    <location>
        <begin position="2"/>
        <end position="49"/>
    </location>
</feature>
<dbReference type="eggNOG" id="KOG4295">
    <property type="taxonomic scope" value="Eukaryota"/>
</dbReference>
<reference evidence="3" key="3">
    <citation type="submission" date="2025-09" db="UniProtKB">
        <authorList>
            <consortium name="Ensembl"/>
        </authorList>
    </citation>
    <scope>IDENTIFICATION</scope>
    <source>
        <strain evidence="3">Isolate ISIS603380</strain>
    </source>
</reference>
<dbReference type="SMART" id="SM00131">
    <property type="entry name" value="KU"/>
    <property type="match status" value="1"/>
</dbReference>
<dbReference type="PANTHER" id="PTHR10083">
    <property type="entry name" value="KUNITZ-TYPE PROTEASE INHIBITOR-RELATED"/>
    <property type="match status" value="1"/>
</dbReference>
<dbReference type="GO" id="GO:0004867">
    <property type="term" value="F:serine-type endopeptidase inhibitor activity"/>
    <property type="evidence" value="ECO:0007669"/>
    <property type="project" value="InterPro"/>
</dbReference>
<dbReference type="InterPro" id="IPR036880">
    <property type="entry name" value="Kunitz_BPTI_sf"/>
</dbReference>
<accession>G3SRT4</accession>
<reference evidence="3" key="2">
    <citation type="submission" date="2025-08" db="UniProtKB">
        <authorList>
            <consortium name="Ensembl"/>
        </authorList>
    </citation>
    <scope>IDENTIFICATION</scope>
    <source>
        <strain evidence="3">Isolate ISIS603380</strain>
    </source>
</reference>
<dbReference type="Gene3D" id="4.10.410.10">
    <property type="entry name" value="Pancreatic trypsin inhibitor Kunitz domain"/>
    <property type="match status" value="1"/>
</dbReference>